<dbReference type="InterPro" id="IPR006631">
    <property type="entry name" value="DM4_12"/>
</dbReference>
<dbReference type="Proteomes" id="UP001162164">
    <property type="component" value="Unassembled WGS sequence"/>
</dbReference>
<name>A0ABQ9JML0_9CUCU</name>
<organism evidence="1 2">
    <name type="scientific">Molorchus minor</name>
    <dbReference type="NCBI Taxonomy" id="1323400"/>
    <lineage>
        <taxon>Eukaryota</taxon>
        <taxon>Metazoa</taxon>
        <taxon>Ecdysozoa</taxon>
        <taxon>Arthropoda</taxon>
        <taxon>Hexapoda</taxon>
        <taxon>Insecta</taxon>
        <taxon>Pterygota</taxon>
        <taxon>Neoptera</taxon>
        <taxon>Endopterygota</taxon>
        <taxon>Coleoptera</taxon>
        <taxon>Polyphaga</taxon>
        <taxon>Cucujiformia</taxon>
        <taxon>Chrysomeloidea</taxon>
        <taxon>Cerambycidae</taxon>
        <taxon>Lamiinae</taxon>
        <taxon>Monochamini</taxon>
        <taxon>Molorchus</taxon>
    </lineage>
</organism>
<proteinExistence type="predicted"/>
<evidence type="ECO:0000313" key="2">
    <source>
        <dbReference type="Proteomes" id="UP001162164"/>
    </source>
</evidence>
<accession>A0ABQ9JML0</accession>
<dbReference type="PANTHER" id="PTHR21398:SF6">
    <property type="entry name" value="AGAP007094-PA"/>
    <property type="match status" value="1"/>
</dbReference>
<gene>
    <name evidence="1" type="ORF">NQ317_016754</name>
</gene>
<reference evidence="1" key="1">
    <citation type="journal article" date="2023" name="Insect Mol. Biol.">
        <title>Genome sequencing provides insights into the evolution of gene families encoding plant cell wall-degrading enzymes in longhorned beetles.</title>
        <authorList>
            <person name="Shin N.R."/>
            <person name="Okamura Y."/>
            <person name="Kirsch R."/>
            <person name="Pauchet Y."/>
        </authorList>
    </citation>
    <scope>NUCLEOTIDE SEQUENCE</scope>
    <source>
        <strain evidence="1">MMC_N1</strain>
    </source>
</reference>
<dbReference type="PANTHER" id="PTHR21398">
    <property type="entry name" value="AGAP007094-PA"/>
    <property type="match status" value="1"/>
</dbReference>
<keyword evidence="2" id="KW-1185">Reference proteome</keyword>
<comment type="caution">
    <text evidence="1">The sequence shown here is derived from an EMBL/GenBank/DDBJ whole genome shotgun (WGS) entry which is preliminary data.</text>
</comment>
<dbReference type="EMBL" id="JAPWTJ010000369">
    <property type="protein sequence ID" value="KAJ8979136.1"/>
    <property type="molecule type" value="Genomic_DNA"/>
</dbReference>
<protein>
    <submittedName>
        <fullName evidence="1">Uncharacterized protein</fullName>
    </submittedName>
</protein>
<dbReference type="SMART" id="SM00718">
    <property type="entry name" value="DM4_12"/>
    <property type="match status" value="1"/>
</dbReference>
<sequence length="95" mass="10928">MARRDIYSRFERGLQEGGFNGTACLKRMICDARNYIPLRGKSLVKDLLLALFTSPEAELEVNYQESCDDKTWVDCSVPFLDYVLNSLYGTNNYNM</sequence>
<dbReference type="Pfam" id="PF07841">
    <property type="entry name" value="DM4_12"/>
    <property type="match status" value="1"/>
</dbReference>
<evidence type="ECO:0000313" key="1">
    <source>
        <dbReference type="EMBL" id="KAJ8979136.1"/>
    </source>
</evidence>